<dbReference type="EMBL" id="REGN01011435">
    <property type="protein sequence ID" value="RMZ97427.1"/>
    <property type="molecule type" value="Genomic_DNA"/>
</dbReference>
<name>A0A3M7PFE4_BRAPC</name>
<dbReference type="AlphaFoldDB" id="A0A3M7PFE4"/>
<organism evidence="1 2">
    <name type="scientific">Brachionus plicatilis</name>
    <name type="common">Marine rotifer</name>
    <name type="synonym">Brachionus muelleri</name>
    <dbReference type="NCBI Taxonomy" id="10195"/>
    <lineage>
        <taxon>Eukaryota</taxon>
        <taxon>Metazoa</taxon>
        <taxon>Spiralia</taxon>
        <taxon>Gnathifera</taxon>
        <taxon>Rotifera</taxon>
        <taxon>Eurotatoria</taxon>
        <taxon>Monogononta</taxon>
        <taxon>Pseudotrocha</taxon>
        <taxon>Ploima</taxon>
        <taxon>Brachionidae</taxon>
        <taxon>Brachionus</taxon>
    </lineage>
</organism>
<comment type="caution">
    <text evidence="1">The sequence shown here is derived from an EMBL/GenBank/DDBJ whole genome shotgun (WGS) entry which is preliminary data.</text>
</comment>
<reference evidence="1 2" key="1">
    <citation type="journal article" date="2018" name="Sci. Rep.">
        <title>Genomic signatures of local adaptation to the degree of environmental predictability in rotifers.</title>
        <authorList>
            <person name="Franch-Gras L."/>
            <person name="Hahn C."/>
            <person name="Garcia-Roger E.M."/>
            <person name="Carmona M.J."/>
            <person name="Serra M."/>
            <person name="Gomez A."/>
        </authorList>
    </citation>
    <scope>NUCLEOTIDE SEQUENCE [LARGE SCALE GENOMIC DNA]</scope>
    <source>
        <strain evidence="1">HYR1</strain>
    </source>
</reference>
<dbReference type="Proteomes" id="UP000276133">
    <property type="component" value="Unassembled WGS sequence"/>
</dbReference>
<accession>A0A3M7PFE4</accession>
<sequence length="115" mass="12915">MIDTDGLVITLDLSQNRENLWLNLEHSRESEVGIVLNLTTSNSSLFYVYNVLIVLIKVTRVCSVYIKKNIGDFLRNIGPAGLNRGKVSNLITTLGRIYGIKLSQKSNFYSLILPN</sequence>
<protein>
    <submittedName>
        <fullName evidence="1">Uncharacterized protein</fullName>
    </submittedName>
</protein>
<proteinExistence type="predicted"/>
<evidence type="ECO:0000313" key="1">
    <source>
        <dbReference type="EMBL" id="RMZ97427.1"/>
    </source>
</evidence>
<keyword evidence="2" id="KW-1185">Reference proteome</keyword>
<gene>
    <name evidence="1" type="ORF">BpHYR1_019270</name>
</gene>
<evidence type="ECO:0000313" key="2">
    <source>
        <dbReference type="Proteomes" id="UP000276133"/>
    </source>
</evidence>